<feature type="domain" description="HTH merR-type" evidence="2">
    <location>
        <begin position="1"/>
        <end position="68"/>
    </location>
</feature>
<comment type="caution">
    <text evidence="3">The sequence shown here is derived from an EMBL/GenBank/DDBJ whole genome shotgun (WGS) entry which is preliminary data.</text>
</comment>
<protein>
    <submittedName>
        <fullName evidence="3">MerR family transcriptional regulator</fullName>
    </submittedName>
</protein>
<dbReference type="PANTHER" id="PTHR30204:SF93">
    <property type="entry name" value="HTH MERR-TYPE DOMAIN-CONTAINING PROTEIN"/>
    <property type="match status" value="1"/>
</dbReference>
<dbReference type="SMART" id="SM00422">
    <property type="entry name" value="HTH_MERR"/>
    <property type="match status" value="1"/>
</dbReference>
<evidence type="ECO:0000313" key="3">
    <source>
        <dbReference type="EMBL" id="MBS2548580.1"/>
    </source>
</evidence>
<gene>
    <name evidence="3" type="ORF">KGQ19_17065</name>
</gene>
<evidence type="ECO:0000313" key="4">
    <source>
        <dbReference type="Proteomes" id="UP000730482"/>
    </source>
</evidence>
<dbReference type="SUPFAM" id="SSF46955">
    <property type="entry name" value="Putative DNA-binding domain"/>
    <property type="match status" value="1"/>
</dbReference>
<dbReference type="InterPro" id="IPR009061">
    <property type="entry name" value="DNA-bd_dom_put_sf"/>
</dbReference>
<dbReference type="EMBL" id="JAAFYZ010000052">
    <property type="protein sequence ID" value="MBS2548580.1"/>
    <property type="molecule type" value="Genomic_DNA"/>
</dbReference>
<dbReference type="RefSeq" id="WP_212010161.1">
    <property type="nucleotide sequence ID" value="NZ_JAAFYZ010000052.1"/>
</dbReference>
<dbReference type="Proteomes" id="UP000730482">
    <property type="component" value="Unassembled WGS sequence"/>
</dbReference>
<dbReference type="InterPro" id="IPR047057">
    <property type="entry name" value="MerR_fam"/>
</dbReference>
<evidence type="ECO:0000256" key="1">
    <source>
        <dbReference type="ARBA" id="ARBA00023125"/>
    </source>
</evidence>
<sequence length="140" mass="15426">MQIGEFADRTGVPQRLLRYYEERGLLTPGRTDAGHRTFQDSDVPRVETIRALLAAGLNTETIRIVLPCTDYRAGHLVPTCTEMLTHLAGEQDRQTASIARLERSKQAIDGLLAAAPPELTDPVRHAALHNMREGSGADRV</sequence>
<accession>A0ABS5KRE4</accession>
<organism evidence="3 4">
    <name type="scientific">Catenulispora pinistramenti</name>
    <dbReference type="NCBI Taxonomy" id="2705254"/>
    <lineage>
        <taxon>Bacteria</taxon>
        <taxon>Bacillati</taxon>
        <taxon>Actinomycetota</taxon>
        <taxon>Actinomycetes</taxon>
        <taxon>Catenulisporales</taxon>
        <taxon>Catenulisporaceae</taxon>
        <taxon>Catenulispora</taxon>
    </lineage>
</organism>
<dbReference type="InterPro" id="IPR000551">
    <property type="entry name" value="MerR-type_HTH_dom"/>
</dbReference>
<dbReference type="PRINTS" id="PR00040">
    <property type="entry name" value="HTHMERR"/>
</dbReference>
<dbReference type="Gene3D" id="1.10.1660.10">
    <property type="match status" value="1"/>
</dbReference>
<evidence type="ECO:0000259" key="2">
    <source>
        <dbReference type="PROSITE" id="PS50937"/>
    </source>
</evidence>
<proteinExistence type="predicted"/>
<dbReference type="PROSITE" id="PS50937">
    <property type="entry name" value="HTH_MERR_2"/>
    <property type="match status" value="1"/>
</dbReference>
<keyword evidence="1" id="KW-0238">DNA-binding</keyword>
<name>A0ABS5KRE4_9ACTN</name>
<dbReference type="Pfam" id="PF13411">
    <property type="entry name" value="MerR_1"/>
    <property type="match status" value="1"/>
</dbReference>
<keyword evidence="4" id="KW-1185">Reference proteome</keyword>
<reference evidence="3 4" key="1">
    <citation type="submission" date="2020-02" db="EMBL/GenBank/DDBJ databases">
        <title>Acidophilic actinobacteria isolated from forest soil.</title>
        <authorList>
            <person name="Golinska P."/>
        </authorList>
    </citation>
    <scope>NUCLEOTIDE SEQUENCE [LARGE SCALE GENOMIC DNA]</scope>
    <source>
        <strain evidence="3 4">NL8</strain>
    </source>
</reference>
<dbReference type="PANTHER" id="PTHR30204">
    <property type="entry name" value="REDOX-CYCLING DRUG-SENSING TRANSCRIPTIONAL ACTIVATOR SOXR"/>
    <property type="match status" value="1"/>
</dbReference>